<dbReference type="InterPro" id="IPR037202">
    <property type="entry name" value="ESCRT_assembly_dom"/>
</dbReference>
<dbReference type="GO" id="GO:0044877">
    <property type="term" value="F:protein-containing complex binding"/>
    <property type="evidence" value="ECO:0007669"/>
    <property type="project" value="TreeGrafter"/>
</dbReference>
<keyword evidence="2 5" id="KW-0813">Transport</keyword>
<dbReference type="GO" id="GO:0000813">
    <property type="term" value="C:ESCRT I complex"/>
    <property type="evidence" value="ECO:0007669"/>
    <property type="project" value="UniProtKB-UniRule"/>
</dbReference>
<keyword evidence="4 5" id="KW-0653">Protein transport</keyword>
<evidence type="ECO:0000256" key="1">
    <source>
        <dbReference type="ARBA" id="ARBA00004633"/>
    </source>
</evidence>
<dbReference type="OrthoDB" id="2671at2759"/>
<dbReference type="InterPro" id="IPR017899">
    <property type="entry name" value="VPS28_C"/>
</dbReference>
<dbReference type="STRING" id="1097556.R4XKR5"/>
<name>R4XKR5_TAPDE</name>
<dbReference type="InterPro" id="IPR007143">
    <property type="entry name" value="Vps28"/>
</dbReference>
<feature type="domain" description="VPS28 N-terminal" evidence="8">
    <location>
        <begin position="13"/>
        <end position="125"/>
    </location>
</feature>
<dbReference type="EMBL" id="CAHR02000188">
    <property type="protein sequence ID" value="CCG83909.1"/>
    <property type="molecule type" value="Genomic_DNA"/>
</dbReference>
<evidence type="ECO:0000256" key="6">
    <source>
        <dbReference type="PROSITE-ProRule" id="PRU00642"/>
    </source>
</evidence>
<gene>
    <name evidence="9" type="ORF">TAPDE_004245</name>
</gene>
<dbReference type="eggNOG" id="KOG3284">
    <property type="taxonomic scope" value="Eukaryota"/>
</dbReference>
<protein>
    <recommendedName>
        <fullName evidence="5">Vacuolar protein sorting-associated protein 28</fullName>
    </recommendedName>
    <alternativeName>
        <fullName evidence="5">ESCRT-I complex subunit VPS28</fullName>
    </alternativeName>
</protein>
<dbReference type="PIRSF" id="PIRSF017535">
    <property type="entry name" value="VPS28"/>
    <property type="match status" value="1"/>
</dbReference>
<dbReference type="Gene3D" id="1.20.1440.200">
    <property type="match status" value="1"/>
</dbReference>
<organism evidence="9 10">
    <name type="scientific">Taphrina deformans (strain PYCC 5710 / ATCC 11124 / CBS 356.35 / IMI 108563 / JCM 9778 / NBRC 8474)</name>
    <name type="common">Peach leaf curl fungus</name>
    <name type="synonym">Lalaria deformans</name>
    <dbReference type="NCBI Taxonomy" id="1097556"/>
    <lineage>
        <taxon>Eukaryota</taxon>
        <taxon>Fungi</taxon>
        <taxon>Dikarya</taxon>
        <taxon>Ascomycota</taxon>
        <taxon>Taphrinomycotina</taxon>
        <taxon>Taphrinomycetes</taxon>
        <taxon>Taphrinales</taxon>
        <taxon>Taphrinaceae</taxon>
        <taxon>Taphrina</taxon>
    </lineage>
</organism>
<dbReference type="GO" id="GO:0043328">
    <property type="term" value="P:protein transport to vacuole involved in ubiquitin-dependent protein catabolic process via the multivesicular body sorting pathway"/>
    <property type="evidence" value="ECO:0007669"/>
    <property type="project" value="TreeGrafter"/>
</dbReference>
<evidence type="ECO:0000256" key="4">
    <source>
        <dbReference type="ARBA" id="ARBA00022927"/>
    </source>
</evidence>
<dbReference type="PROSITE" id="PS51310">
    <property type="entry name" value="VPS28_C"/>
    <property type="match status" value="1"/>
</dbReference>
<evidence type="ECO:0000256" key="5">
    <source>
        <dbReference type="PIRNR" id="PIRNR017535"/>
    </source>
</evidence>
<evidence type="ECO:0000256" key="2">
    <source>
        <dbReference type="ARBA" id="ARBA00022448"/>
    </source>
</evidence>
<dbReference type="SUPFAM" id="SSF140427">
    <property type="entry name" value="VPS28 C-terminal domain-like"/>
    <property type="match status" value="1"/>
</dbReference>
<dbReference type="Pfam" id="PF03997">
    <property type="entry name" value="VPS28"/>
    <property type="match status" value="1"/>
</dbReference>
<dbReference type="Proteomes" id="UP000013776">
    <property type="component" value="Unassembled WGS sequence"/>
</dbReference>
<dbReference type="PROSITE" id="PS51313">
    <property type="entry name" value="VPS28_N"/>
    <property type="match status" value="1"/>
</dbReference>
<sequence>MQPFAPTPYLPEPIRSGINLDEEVKLYKSTRERDTYDTLSVIFSILVSLEFLEKAYVRDSVTLELYEERCARLISQYNSGIAALSGAIEFGSLSELGERYKLSYPLATARLSDGKPAGQPIQIVVPTPPSAPPVPRGTSAARVAETVQNFITLMDALKLSFRAKDQLHPLLSDLMTSLTEQDEETEDVQELQGKARIVKWLIRINQMKISEEINDEEARELFFEVEALYGEYLKTL</sequence>
<dbReference type="InterPro" id="IPR017898">
    <property type="entry name" value="VPS28_N"/>
</dbReference>
<accession>R4XKR5</accession>
<dbReference type="PANTHER" id="PTHR12937:SF0">
    <property type="entry name" value="VACUOLAR PROTEIN SORTING-ASSOCIATED PROTEIN 28 HOMOLOG"/>
    <property type="match status" value="1"/>
</dbReference>
<evidence type="ECO:0000259" key="8">
    <source>
        <dbReference type="PROSITE" id="PS51313"/>
    </source>
</evidence>
<evidence type="ECO:0000256" key="3">
    <source>
        <dbReference type="ARBA" id="ARBA00022753"/>
    </source>
</evidence>
<keyword evidence="3 5" id="KW-0967">Endosome</keyword>
<dbReference type="Gene3D" id="1.20.120.1130">
    <property type="match status" value="1"/>
</dbReference>
<evidence type="ECO:0000313" key="9">
    <source>
        <dbReference type="EMBL" id="CCG83909.1"/>
    </source>
</evidence>
<keyword evidence="10" id="KW-1185">Reference proteome</keyword>
<dbReference type="InterPro" id="IPR038358">
    <property type="entry name" value="VPS28_N_sf"/>
</dbReference>
<dbReference type="PANTHER" id="PTHR12937">
    <property type="entry name" value="VACUOLAR PROTEIN SORTING 28, ISOFORM 2 VPS28"/>
    <property type="match status" value="1"/>
</dbReference>
<comment type="function">
    <text evidence="5">Component of the ESCRT-I complex (endosomal sorting complex required for transport I), a regulator of vesicular trafficking process.</text>
</comment>
<dbReference type="InterPro" id="IPR037206">
    <property type="entry name" value="VPS28_C_sf"/>
</dbReference>
<evidence type="ECO:0000259" key="7">
    <source>
        <dbReference type="PROSITE" id="PS51310"/>
    </source>
</evidence>
<evidence type="ECO:0000313" key="10">
    <source>
        <dbReference type="Proteomes" id="UP000013776"/>
    </source>
</evidence>
<comment type="similarity">
    <text evidence="5 6">Belongs to the VPS28 family.</text>
</comment>
<reference evidence="9 10" key="1">
    <citation type="journal article" date="2013" name="MBio">
        <title>Genome sequencing of the plant pathogen Taphrina deformans, the causal agent of peach leaf curl.</title>
        <authorList>
            <person name="Cisse O.H."/>
            <person name="Almeida J.M.G.C.F."/>
            <person name="Fonseca A."/>
            <person name="Kumar A.A."/>
            <person name="Salojaervi J."/>
            <person name="Overmyer K."/>
            <person name="Hauser P.M."/>
            <person name="Pagni M."/>
        </authorList>
    </citation>
    <scope>NUCLEOTIDE SEQUENCE [LARGE SCALE GENOMIC DNA]</scope>
    <source>
        <strain evidence="10">PYCC 5710 / ATCC 11124 / CBS 356.35 / IMI 108563 / JCM 9778 / NBRC 8474</strain>
    </source>
</reference>
<comment type="caution">
    <text evidence="9">The sequence shown here is derived from an EMBL/GenBank/DDBJ whole genome shotgun (WGS) entry which is preliminary data.</text>
</comment>
<comment type="subcellular location">
    <subcellularLocation>
        <location evidence="1">Late endosome membrane</location>
        <topology evidence="1">Peripheral membrane protein</topology>
    </subcellularLocation>
</comment>
<dbReference type="VEuPathDB" id="FungiDB:TAPDE_004245"/>
<dbReference type="AlphaFoldDB" id="R4XKR5"/>
<feature type="domain" description="VPS28 C-terminal" evidence="7">
    <location>
        <begin position="138"/>
        <end position="236"/>
    </location>
</feature>
<proteinExistence type="inferred from homology"/>
<dbReference type="SUPFAM" id="SSF140111">
    <property type="entry name" value="Endosomal sorting complex assembly domain"/>
    <property type="match status" value="1"/>
</dbReference>
<dbReference type="GO" id="GO:0031902">
    <property type="term" value="C:late endosome membrane"/>
    <property type="evidence" value="ECO:0007669"/>
    <property type="project" value="UniProtKB-SubCell"/>
</dbReference>
<dbReference type="FunFam" id="1.20.120.1130:FF:000001">
    <property type="entry name" value="Vacuolar protein sorting-associated protein 28 homolog"/>
    <property type="match status" value="1"/>
</dbReference>